<dbReference type="EMBL" id="QZEI01000001">
    <property type="protein sequence ID" value="RLV61681.1"/>
    <property type="molecule type" value="Genomic_DNA"/>
</dbReference>
<dbReference type="OrthoDB" id="6404279at2"/>
<organism evidence="1 2">
    <name type="scientific">Parashewanella curva</name>
    <dbReference type="NCBI Taxonomy" id="2338552"/>
    <lineage>
        <taxon>Bacteria</taxon>
        <taxon>Pseudomonadati</taxon>
        <taxon>Pseudomonadota</taxon>
        <taxon>Gammaproteobacteria</taxon>
        <taxon>Alteromonadales</taxon>
        <taxon>Shewanellaceae</taxon>
        <taxon>Parashewanella</taxon>
    </lineage>
</organism>
<evidence type="ECO:0000313" key="2">
    <source>
        <dbReference type="Proteomes" id="UP000281474"/>
    </source>
</evidence>
<sequence length="391" mass="44415">MSFPLYKRPLQEQAAHYAWLEVGKEHFHYNKDGGVSVVVDRDTNKRGNKQSAYSLEFHAETKAFTVNKVAGGPQSDLHHQAVIKAFLEEGIAAASPVAGIPEPQRSTVKKIKAYESRESAKKDSESNLLEDYIVCDGDTVFEHTVSATASGDDTGIELPPIRDSLARQQELVKAEDLKRVQEFEKKDEFISLDISQPGNEIEVIGEIEALDPNPTLKSNLESFLETDKGKKAKEIVKQLFTLSEVGAQVHEKYNNSNFKLFTQAILRFFGKETTEWTASPCICPFTGEKLKDDNAIQLRLHRPDVTDPTKDAEEHWVTVSRVGLRRYLLSMHEGEQYESVPADFSPEHLTEEDIREVTADNINKAQRCQYRFNDHNFVFREHEFHLTEHNP</sequence>
<dbReference type="RefSeq" id="WP_121837080.1">
    <property type="nucleotide sequence ID" value="NZ_ML014753.1"/>
</dbReference>
<name>A0A3L8Q215_9GAMM</name>
<gene>
    <name evidence="1" type="ORF">D5018_00760</name>
</gene>
<proteinExistence type="predicted"/>
<dbReference type="AlphaFoldDB" id="A0A3L8Q215"/>
<keyword evidence="2" id="KW-1185">Reference proteome</keyword>
<reference evidence="1 2" key="1">
    <citation type="submission" date="2018-09" db="EMBL/GenBank/DDBJ databases">
        <title>Phylogeny of the Shewanellaceae, and recommendation for two new genera, Pseudoshewanella and Parashewanella.</title>
        <authorList>
            <person name="Wang G."/>
        </authorList>
    </citation>
    <scope>NUCLEOTIDE SEQUENCE [LARGE SCALE GENOMIC DNA]</scope>
    <source>
        <strain evidence="1 2">C51</strain>
    </source>
</reference>
<protein>
    <submittedName>
        <fullName evidence="1">Uncharacterized protein</fullName>
    </submittedName>
</protein>
<evidence type="ECO:0000313" key="1">
    <source>
        <dbReference type="EMBL" id="RLV61681.1"/>
    </source>
</evidence>
<accession>A0A3L8Q215</accession>
<comment type="caution">
    <text evidence="1">The sequence shown here is derived from an EMBL/GenBank/DDBJ whole genome shotgun (WGS) entry which is preliminary data.</text>
</comment>
<dbReference type="Proteomes" id="UP000281474">
    <property type="component" value="Unassembled WGS sequence"/>
</dbReference>